<name>A0A6N3C1L9_9FIRM</name>
<dbReference type="GO" id="GO:0042578">
    <property type="term" value="F:phosphoric ester hydrolase activity"/>
    <property type="evidence" value="ECO:0007669"/>
    <property type="project" value="TreeGrafter"/>
</dbReference>
<dbReference type="PANTHER" id="PTHR36928:SF1">
    <property type="entry name" value="PHOSPHATASE YCDX-RELATED"/>
    <property type="match status" value="1"/>
</dbReference>
<evidence type="ECO:0000259" key="1">
    <source>
        <dbReference type="SMART" id="SM00481"/>
    </source>
</evidence>
<dbReference type="SMART" id="SM00481">
    <property type="entry name" value="POLIIIAc"/>
    <property type="match status" value="1"/>
</dbReference>
<dbReference type="GO" id="GO:0005829">
    <property type="term" value="C:cytosol"/>
    <property type="evidence" value="ECO:0007669"/>
    <property type="project" value="TreeGrafter"/>
</dbReference>
<dbReference type="PANTHER" id="PTHR36928">
    <property type="entry name" value="PHOSPHATASE YCDX-RELATED"/>
    <property type="match status" value="1"/>
</dbReference>
<evidence type="ECO:0000313" key="2">
    <source>
        <dbReference type="EMBL" id="VYU08968.1"/>
    </source>
</evidence>
<dbReference type="CDD" id="cd07437">
    <property type="entry name" value="PHP_HisPPase_Ycdx_like"/>
    <property type="match status" value="1"/>
</dbReference>
<dbReference type="SUPFAM" id="SSF89550">
    <property type="entry name" value="PHP domain-like"/>
    <property type="match status" value="1"/>
</dbReference>
<dbReference type="EMBL" id="CACRUE010000026">
    <property type="protein sequence ID" value="VYU08968.1"/>
    <property type="molecule type" value="Genomic_DNA"/>
</dbReference>
<feature type="domain" description="Polymerase/histidinol phosphatase N-terminal" evidence="1">
    <location>
        <begin position="5"/>
        <end position="79"/>
    </location>
</feature>
<dbReference type="EC" id="3.1.3.-" evidence="2"/>
<dbReference type="GO" id="GO:0008270">
    <property type="term" value="F:zinc ion binding"/>
    <property type="evidence" value="ECO:0007669"/>
    <property type="project" value="TreeGrafter"/>
</dbReference>
<dbReference type="Gene3D" id="3.20.20.140">
    <property type="entry name" value="Metal-dependent hydrolases"/>
    <property type="match status" value="1"/>
</dbReference>
<dbReference type="InterPro" id="IPR016195">
    <property type="entry name" value="Pol/histidinol_Pase-like"/>
</dbReference>
<dbReference type="AlphaFoldDB" id="A0A6N3C1L9"/>
<reference evidence="2" key="1">
    <citation type="submission" date="2019-11" db="EMBL/GenBank/DDBJ databases">
        <authorList>
            <person name="Feng L."/>
        </authorList>
    </citation>
    <scope>NUCLEOTIDE SEQUENCE</scope>
    <source>
        <strain evidence="2">IbartlettiiLFYP30</strain>
    </source>
</reference>
<dbReference type="RefSeq" id="WP_156530862.1">
    <property type="nucleotide sequence ID" value="NZ_CACRUE010000026.1"/>
</dbReference>
<dbReference type="InterPro" id="IPR050243">
    <property type="entry name" value="PHP_phosphatase"/>
</dbReference>
<dbReference type="InterPro" id="IPR004013">
    <property type="entry name" value="PHP_dom"/>
</dbReference>
<gene>
    <name evidence="2" type="primary">ycdX</name>
    <name evidence="2" type="ORF">IBLFYP30_01711</name>
</gene>
<organism evidence="2">
    <name type="scientific">Intestinibacter bartlettii</name>
    <dbReference type="NCBI Taxonomy" id="261299"/>
    <lineage>
        <taxon>Bacteria</taxon>
        <taxon>Bacillati</taxon>
        <taxon>Bacillota</taxon>
        <taxon>Clostridia</taxon>
        <taxon>Peptostreptococcales</taxon>
        <taxon>Peptostreptococcaceae</taxon>
        <taxon>Intestinibacter</taxon>
    </lineage>
</organism>
<accession>A0A6N3C1L9</accession>
<dbReference type="NCBIfam" id="NF006702">
    <property type="entry name" value="PRK09248.1"/>
    <property type="match status" value="1"/>
</dbReference>
<sequence length="237" mass="26897">MKAIIDMHTHTVASGHAYSTIHENVQFAKKHGIKILGMSDHGPDMLGGPQLYFFNNLKVVPDEIDGVRVLKGMEANILDIDGNLDKIDPRALPGLDYLIASLHTVCIEPSTKEDNTKAILNAMEQEKVKIIGHPDDSRYPLDYEAIVKRAKEKNILLEVNNSSLSPDTSREGTRENVKTYLELCKKYGVRIIMGTDSHICYDIGIFTHVEQLIEEINFPKELVINYWEDQIMEFFRV</sequence>
<protein>
    <submittedName>
        <fullName evidence="2">Putative phosphatase YcdX</fullName>
        <ecNumber evidence="2">3.1.3.-</ecNumber>
    </submittedName>
</protein>
<keyword evidence="2" id="KW-0378">Hydrolase</keyword>
<dbReference type="Pfam" id="PF02811">
    <property type="entry name" value="PHP"/>
    <property type="match status" value="1"/>
</dbReference>
<proteinExistence type="predicted"/>
<dbReference type="InterPro" id="IPR003141">
    <property type="entry name" value="Pol/His_phosphatase_N"/>
</dbReference>